<keyword evidence="3" id="KW-1185">Reference proteome</keyword>
<dbReference type="Proteomes" id="UP000009328">
    <property type="component" value="Unassembled WGS sequence"/>
</dbReference>
<proteinExistence type="predicted"/>
<gene>
    <name evidence="2" type="ORF">BN7_131</name>
</gene>
<accession>K0KHE6</accession>
<dbReference type="HOGENOM" id="CLU_1462429_0_0_1"/>
<dbReference type="AlphaFoldDB" id="K0KHE6"/>
<feature type="coiled-coil region" evidence="1">
    <location>
        <begin position="130"/>
        <end position="157"/>
    </location>
</feature>
<reference evidence="2 3" key="1">
    <citation type="journal article" date="2012" name="Eukaryot. Cell">
        <title>Draft genome sequence of Wickerhamomyces ciferrii NRRL Y-1031 F-60-10.</title>
        <authorList>
            <person name="Schneider J."/>
            <person name="Andrea H."/>
            <person name="Blom J."/>
            <person name="Jaenicke S."/>
            <person name="Ruckert C."/>
            <person name="Schorsch C."/>
            <person name="Szczepanowski R."/>
            <person name="Farwick M."/>
            <person name="Goesmann A."/>
            <person name="Puhler A."/>
            <person name="Schaffer S."/>
            <person name="Tauch A."/>
            <person name="Kohler T."/>
            <person name="Brinkrolf K."/>
        </authorList>
    </citation>
    <scope>NUCLEOTIDE SEQUENCE [LARGE SCALE GENOMIC DNA]</scope>
    <source>
        <strain evidence="3">ATCC 14091 / BCRC 22168 / CBS 111 / JCM 3599 / NBRC 0793 / NRRL Y-1031 F-60-10</strain>
    </source>
</reference>
<dbReference type="InParanoid" id="K0KHE6"/>
<keyword evidence="1" id="KW-0175">Coiled coil</keyword>
<evidence type="ECO:0000313" key="2">
    <source>
        <dbReference type="EMBL" id="CCH40598.1"/>
    </source>
</evidence>
<evidence type="ECO:0000256" key="1">
    <source>
        <dbReference type="SAM" id="Coils"/>
    </source>
</evidence>
<organism evidence="2 3">
    <name type="scientific">Wickerhamomyces ciferrii (strain ATCC 14091 / BCRC 22168 / CBS 111 / JCM 3599 / NBRC 0793 / NRRL Y-1031 F-60-10)</name>
    <name type="common">Yeast</name>
    <name type="synonym">Pichia ciferrii</name>
    <dbReference type="NCBI Taxonomy" id="1206466"/>
    <lineage>
        <taxon>Eukaryota</taxon>
        <taxon>Fungi</taxon>
        <taxon>Dikarya</taxon>
        <taxon>Ascomycota</taxon>
        <taxon>Saccharomycotina</taxon>
        <taxon>Saccharomycetes</taxon>
        <taxon>Phaffomycetales</taxon>
        <taxon>Wickerhamomycetaceae</taxon>
        <taxon>Wickerhamomyces</taxon>
    </lineage>
</organism>
<dbReference type="EMBL" id="CAIF01000001">
    <property type="protein sequence ID" value="CCH40598.1"/>
    <property type="molecule type" value="Genomic_DNA"/>
</dbReference>
<name>K0KHE6_WICCF</name>
<sequence length="185" mass="21841">MSGEIPHGVKYKDILEDENELIDVKMLVRLFNSVAPKLETLLREANRDYIRTWNRVKQELQNLGDTREADRLIKGIDQVYHRRYFGFIKNIESFKDVSEKLATRIDSHIQVDEKEFLGLIMQSRSLVPSIMELFKDVDKLEDDINSMFREVIKFLEEVSYQYTSLHRNATINQLERDGTQQLKTT</sequence>
<comment type="caution">
    <text evidence="2">The sequence shown here is derived from an EMBL/GenBank/DDBJ whole genome shotgun (WGS) entry which is preliminary data.</text>
</comment>
<evidence type="ECO:0000313" key="3">
    <source>
        <dbReference type="Proteomes" id="UP000009328"/>
    </source>
</evidence>
<protein>
    <submittedName>
        <fullName evidence="2">Uncharacterized protein</fullName>
    </submittedName>
</protein>